<evidence type="ECO:0000313" key="7">
    <source>
        <dbReference type="EMBL" id="SHE28017.1"/>
    </source>
</evidence>
<feature type="domain" description="ABC transporter" evidence="6">
    <location>
        <begin position="7"/>
        <end position="236"/>
    </location>
</feature>
<dbReference type="OrthoDB" id="5179231at2"/>
<dbReference type="AlphaFoldDB" id="A0A1M4S7K6"/>
<dbReference type="Gene3D" id="3.40.50.300">
    <property type="entry name" value="P-loop containing nucleotide triphosphate hydrolases"/>
    <property type="match status" value="1"/>
</dbReference>
<evidence type="ECO:0000256" key="5">
    <source>
        <dbReference type="ARBA" id="ARBA00022970"/>
    </source>
</evidence>
<evidence type="ECO:0000259" key="6">
    <source>
        <dbReference type="PROSITE" id="PS50893"/>
    </source>
</evidence>
<evidence type="ECO:0000256" key="1">
    <source>
        <dbReference type="ARBA" id="ARBA00005417"/>
    </source>
</evidence>
<dbReference type="InterPro" id="IPR052156">
    <property type="entry name" value="BCAA_Transport_ATP-bd_LivF"/>
</dbReference>
<accession>A0A1M4S7K6</accession>
<protein>
    <submittedName>
        <fullName evidence="7">Branched-chain amino acid transport system ATP-binding protein</fullName>
    </submittedName>
</protein>
<dbReference type="PROSITE" id="PS50893">
    <property type="entry name" value="ABC_TRANSPORTER_2"/>
    <property type="match status" value="1"/>
</dbReference>
<keyword evidence="5" id="KW-0029">Amino-acid transport</keyword>
<keyword evidence="4 7" id="KW-0067">ATP-binding</keyword>
<sequence length="238" mass="25782">MDSRFVLRLSNVVSGYSDLPVLWGIDLDVTENETLVVLGANGAGKSTMIKTIIGELPLKEGSIELLGEDVGKYKIHQRIGMGLAYMSELGVFPTLSIHENLMLGAYGLKRSDVRHRLEEVYSLFSELKGRKGDLASSLSGGQRKLLGIGKALMSNPKVLVMDEPSSGLSPLYVKEVIASLSTLTGTGRAMVIAEQNVSFLQLSNRVCVIEGGRVSFEGSTTEFENQEVLHKAFFGIEG</sequence>
<dbReference type="SMART" id="SM00382">
    <property type="entry name" value="AAA"/>
    <property type="match status" value="1"/>
</dbReference>
<reference evidence="8" key="1">
    <citation type="submission" date="2016-11" db="EMBL/GenBank/DDBJ databases">
        <authorList>
            <person name="Varghese N."/>
            <person name="Submissions S."/>
        </authorList>
    </citation>
    <scope>NUCLEOTIDE SEQUENCE [LARGE SCALE GENOMIC DNA]</scope>
    <source>
        <strain evidence="8">DSM 19514</strain>
    </source>
</reference>
<evidence type="ECO:0000313" key="8">
    <source>
        <dbReference type="Proteomes" id="UP000184295"/>
    </source>
</evidence>
<dbReference type="STRING" id="1121881.SAMN02745225_00143"/>
<dbReference type="InterPro" id="IPR003439">
    <property type="entry name" value="ABC_transporter-like_ATP-bd"/>
</dbReference>
<dbReference type="InterPro" id="IPR003593">
    <property type="entry name" value="AAA+_ATPase"/>
</dbReference>
<dbReference type="CDD" id="cd03224">
    <property type="entry name" value="ABC_TM1139_LivF_branched"/>
    <property type="match status" value="1"/>
</dbReference>
<dbReference type="EMBL" id="FQUL01000001">
    <property type="protein sequence ID" value="SHE28017.1"/>
    <property type="molecule type" value="Genomic_DNA"/>
</dbReference>
<evidence type="ECO:0000256" key="3">
    <source>
        <dbReference type="ARBA" id="ARBA00022741"/>
    </source>
</evidence>
<keyword evidence="8" id="KW-1185">Reference proteome</keyword>
<name>A0A1M4S7K6_9ACTN</name>
<dbReference type="PANTHER" id="PTHR43820">
    <property type="entry name" value="HIGH-AFFINITY BRANCHED-CHAIN AMINO ACID TRANSPORT ATP-BINDING PROTEIN LIVF"/>
    <property type="match status" value="1"/>
</dbReference>
<evidence type="ECO:0000256" key="2">
    <source>
        <dbReference type="ARBA" id="ARBA00022448"/>
    </source>
</evidence>
<dbReference type="GO" id="GO:0016887">
    <property type="term" value="F:ATP hydrolysis activity"/>
    <property type="evidence" value="ECO:0007669"/>
    <property type="project" value="InterPro"/>
</dbReference>
<dbReference type="GO" id="GO:0005524">
    <property type="term" value="F:ATP binding"/>
    <property type="evidence" value="ECO:0007669"/>
    <property type="project" value="UniProtKB-KW"/>
</dbReference>
<dbReference type="Pfam" id="PF00005">
    <property type="entry name" value="ABC_tran"/>
    <property type="match status" value="1"/>
</dbReference>
<dbReference type="GO" id="GO:0015807">
    <property type="term" value="P:L-amino acid transport"/>
    <property type="evidence" value="ECO:0007669"/>
    <property type="project" value="TreeGrafter"/>
</dbReference>
<organism evidence="7 8">
    <name type="scientific">Ferrithrix thermotolerans DSM 19514</name>
    <dbReference type="NCBI Taxonomy" id="1121881"/>
    <lineage>
        <taxon>Bacteria</taxon>
        <taxon>Bacillati</taxon>
        <taxon>Actinomycetota</taxon>
        <taxon>Acidimicrobiia</taxon>
        <taxon>Acidimicrobiales</taxon>
        <taxon>Acidimicrobiaceae</taxon>
        <taxon>Ferrithrix</taxon>
    </lineage>
</organism>
<dbReference type="SUPFAM" id="SSF52540">
    <property type="entry name" value="P-loop containing nucleoside triphosphate hydrolases"/>
    <property type="match status" value="1"/>
</dbReference>
<gene>
    <name evidence="7" type="ORF">SAMN02745225_00143</name>
</gene>
<keyword evidence="3" id="KW-0547">Nucleotide-binding</keyword>
<dbReference type="Proteomes" id="UP000184295">
    <property type="component" value="Unassembled WGS sequence"/>
</dbReference>
<evidence type="ECO:0000256" key="4">
    <source>
        <dbReference type="ARBA" id="ARBA00022840"/>
    </source>
</evidence>
<dbReference type="InterPro" id="IPR017871">
    <property type="entry name" value="ABC_transporter-like_CS"/>
</dbReference>
<dbReference type="GO" id="GO:0015658">
    <property type="term" value="F:branched-chain amino acid transmembrane transporter activity"/>
    <property type="evidence" value="ECO:0007669"/>
    <property type="project" value="TreeGrafter"/>
</dbReference>
<dbReference type="PANTHER" id="PTHR43820:SF4">
    <property type="entry name" value="HIGH-AFFINITY BRANCHED-CHAIN AMINO ACID TRANSPORT ATP-BINDING PROTEIN LIVF"/>
    <property type="match status" value="1"/>
</dbReference>
<dbReference type="RefSeq" id="WP_072787737.1">
    <property type="nucleotide sequence ID" value="NZ_FQUL01000001.1"/>
</dbReference>
<proteinExistence type="inferred from homology"/>
<keyword evidence="2" id="KW-0813">Transport</keyword>
<comment type="similarity">
    <text evidence="1">Belongs to the ABC transporter superfamily.</text>
</comment>
<dbReference type="InterPro" id="IPR027417">
    <property type="entry name" value="P-loop_NTPase"/>
</dbReference>
<dbReference type="PROSITE" id="PS00211">
    <property type="entry name" value="ABC_TRANSPORTER_1"/>
    <property type="match status" value="1"/>
</dbReference>